<feature type="domain" description="SnoaL-like" evidence="1">
    <location>
        <begin position="8"/>
        <end position="120"/>
    </location>
</feature>
<comment type="caution">
    <text evidence="2">The sequence shown here is derived from an EMBL/GenBank/DDBJ whole genome shotgun (WGS) entry which is preliminary data.</text>
</comment>
<accession>A0A2P8E1E6</accession>
<protein>
    <submittedName>
        <fullName evidence="2">Ketosteroid isomerase-like protein</fullName>
    </submittedName>
</protein>
<evidence type="ECO:0000259" key="1">
    <source>
        <dbReference type="Pfam" id="PF12680"/>
    </source>
</evidence>
<evidence type="ECO:0000313" key="3">
    <source>
        <dbReference type="Proteomes" id="UP000240708"/>
    </source>
</evidence>
<evidence type="ECO:0000313" key="2">
    <source>
        <dbReference type="EMBL" id="PSL03292.1"/>
    </source>
</evidence>
<gene>
    <name evidence="2" type="ORF">CLV48_10710</name>
</gene>
<dbReference type="EMBL" id="PYGF01000007">
    <property type="protein sequence ID" value="PSL03292.1"/>
    <property type="molecule type" value="Genomic_DNA"/>
</dbReference>
<dbReference type="InterPro" id="IPR037401">
    <property type="entry name" value="SnoaL-like"/>
</dbReference>
<dbReference type="Pfam" id="PF12680">
    <property type="entry name" value="SnoaL_2"/>
    <property type="match status" value="1"/>
</dbReference>
<dbReference type="Gene3D" id="3.10.450.50">
    <property type="match status" value="1"/>
</dbReference>
<keyword evidence="3" id="KW-1185">Reference proteome</keyword>
<dbReference type="OrthoDB" id="582835at2"/>
<dbReference type="SUPFAM" id="SSF54427">
    <property type="entry name" value="NTF2-like"/>
    <property type="match status" value="1"/>
</dbReference>
<organism evidence="2 3">
    <name type="scientific">Cecembia rubra</name>
    <dbReference type="NCBI Taxonomy" id="1485585"/>
    <lineage>
        <taxon>Bacteria</taxon>
        <taxon>Pseudomonadati</taxon>
        <taxon>Bacteroidota</taxon>
        <taxon>Cytophagia</taxon>
        <taxon>Cytophagales</taxon>
        <taxon>Cyclobacteriaceae</taxon>
        <taxon>Cecembia</taxon>
    </lineage>
</organism>
<sequence>MKEREQLIQNYIQAYNNMDLEEMLATLTEDIVFENIQNGEISMKLEGKASFREQALLAISYFSERKQTITHISHLEETSETEIQYWAVLAMDFPNGLKKGQTIELLGKSVFEFKEGRICRLTDINY</sequence>
<dbReference type="Proteomes" id="UP000240708">
    <property type="component" value="Unassembled WGS sequence"/>
</dbReference>
<dbReference type="GO" id="GO:0016853">
    <property type="term" value="F:isomerase activity"/>
    <property type="evidence" value="ECO:0007669"/>
    <property type="project" value="UniProtKB-KW"/>
</dbReference>
<dbReference type="InterPro" id="IPR032710">
    <property type="entry name" value="NTF2-like_dom_sf"/>
</dbReference>
<reference evidence="2 3" key="1">
    <citation type="submission" date="2018-03" db="EMBL/GenBank/DDBJ databases">
        <title>Genomic Encyclopedia of Archaeal and Bacterial Type Strains, Phase II (KMG-II): from individual species to whole genera.</title>
        <authorList>
            <person name="Goeker M."/>
        </authorList>
    </citation>
    <scope>NUCLEOTIDE SEQUENCE [LARGE SCALE GENOMIC DNA]</scope>
    <source>
        <strain evidence="2 3">DSM 28057</strain>
    </source>
</reference>
<proteinExistence type="predicted"/>
<dbReference type="RefSeq" id="WP_106567684.1">
    <property type="nucleotide sequence ID" value="NZ_JAUVYL010000016.1"/>
</dbReference>
<dbReference type="AlphaFoldDB" id="A0A2P8E1E6"/>
<keyword evidence="2" id="KW-0413">Isomerase</keyword>
<name>A0A2P8E1E6_9BACT</name>